<dbReference type="InterPro" id="IPR019758">
    <property type="entry name" value="Pept_S26A_signal_pept_1_CS"/>
</dbReference>
<feature type="transmembrane region" description="Helical" evidence="6">
    <location>
        <begin position="33"/>
        <end position="52"/>
    </location>
</feature>
<keyword evidence="6" id="KW-0645">Protease</keyword>
<dbReference type="Pfam" id="PF10502">
    <property type="entry name" value="Peptidase_S26"/>
    <property type="match status" value="1"/>
</dbReference>
<feature type="transmembrane region" description="Helical" evidence="6">
    <location>
        <begin position="9"/>
        <end position="27"/>
    </location>
</feature>
<dbReference type="SUPFAM" id="SSF51306">
    <property type="entry name" value="LexA/Signal peptidase"/>
    <property type="match status" value="1"/>
</dbReference>
<accession>A0ABR6ZT66</accession>
<comment type="caution">
    <text evidence="6">Lacks conserved residue(s) required for the propagation of feature annotation.</text>
</comment>
<keyword evidence="6" id="KW-1133">Transmembrane helix</keyword>
<dbReference type="EC" id="3.4.21.89" evidence="3 6"/>
<organism evidence="8 9">
    <name type="scientific">Undibacterium hunanense</name>
    <dbReference type="NCBI Taxonomy" id="2762292"/>
    <lineage>
        <taxon>Bacteria</taxon>
        <taxon>Pseudomonadati</taxon>
        <taxon>Pseudomonadota</taxon>
        <taxon>Betaproteobacteria</taxon>
        <taxon>Burkholderiales</taxon>
        <taxon>Oxalobacteraceae</taxon>
        <taxon>Undibacterium</taxon>
    </lineage>
</organism>
<dbReference type="InterPro" id="IPR019533">
    <property type="entry name" value="Peptidase_S26"/>
</dbReference>
<protein>
    <recommendedName>
        <fullName evidence="4 6">Signal peptidase I</fullName>
        <ecNumber evidence="3 6">3.4.21.89</ecNumber>
    </recommendedName>
</protein>
<evidence type="ECO:0000256" key="3">
    <source>
        <dbReference type="ARBA" id="ARBA00013208"/>
    </source>
</evidence>
<evidence type="ECO:0000256" key="6">
    <source>
        <dbReference type="RuleBase" id="RU362042"/>
    </source>
</evidence>
<evidence type="ECO:0000313" key="9">
    <source>
        <dbReference type="Proteomes" id="UP000650424"/>
    </source>
</evidence>
<dbReference type="Gene3D" id="2.10.109.10">
    <property type="entry name" value="Umud Fragment, subunit A"/>
    <property type="match status" value="1"/>
</dbReference>
<comment type="similarity">
    <text evidence="2 6">Belongs to the peptidase S26 family.</text>
</comment>
<dbReference type="CDD" id="cd06530">
    <property type="entry name" value="S26_SPase_I"/>
    <property type="match status" value="1"/>
</dbReference>
<sequence length="277" mass="30814">MNTEYKPRPWLAVLLNVFVPGLGFVYLNRLALAAANILFFPLVLLIAGRAGLVFSAPGFLLVTLVLTCFWLASSIVVFRLARRQSMAARGWLQRWYVLLAVGMVGYAVVQYCMSIRGTLFGYDIFNVPGMSMETTLLSGDKFIANTLAYADAGHTPQRGDVVVLQNPAQANVKYVKRIMGLPDEQVSMRDGSVLINGKAIADEHAFHDLSKPDQTMNQQFTVPPDSYFVLGDNRNDSLDSRHFGPVPAEKIYARVELVWFSYGISSVRWDRLGLAVK</sequence>
<dbReference type="PRINTS" id="PR00727">
    <property type="entry name" value="LEADERPTASE"/>
</dbReference>
<gene>
    <name evidence="8" type="primary">lepB</name>
    <name evidence="8" type="ORF">H8L32_16500</name>
</gene>
<dbReference type="EMBL" id="JACOGF010000008">
    <property type="protein sequence ID" value="MBC3919093.1"/>
    <property type="molecule type" value="Genomic_DNA"/>
</dbReference>
<dbReference type="PROSITE" id="PS00761">
    <property type="entry name" value="SPASE_I_3"/>
    <property type="match status" value="1"/>
</dbReference>
<feature type="domain" description="Peptidase S26" evidence="7">
    <location>
        <begin position="113"/>
        <end position="260"/>
    </location>
</feature>
<dbReference type="Proteomes" id="UP000650424">
    <property type="component" value="Unassembled WGS sequence"/>
</dbReference>
<keyword evidence="5 6" id="KW-0378">Hydrolase</keyword>
<comment type="caution">
    <text evidence="8">The sequence shown here is derived from an EMBL/GenBank/DDBJ whole genome shotgun (WGS) entry which is preliminary data.</text>
</comment>
<dbReference type="InterPro" id="IPR036286">
    <property type="entry name" value="LexA/Signal_pep-like_sf"/>
</dbReference>
<keyword evidence="6" id="KW-0812">Transmembrane</keyword>
<evidence type="ECO:0000256" key="5">
    <source>
        <dbReference type="ARBA" id="ARBA00022801"/>
    </source>
</evidence>
<feature type="transmembrane region" description="Helical" evidence="6">
    <location>
        <begin position="59"/>
        <end position="81"/>
    </location>
</feature>
<reference evidence="8 9" key="1">
    <citation type="submission" date="2020-08" db="EMBL/GenBank/DDBJ databases">
        <title>Novel species isolated from subtropical streams in China.</title>
        <authorList>
            <person name="Lu H."/>
        </authorList>
    </citation>
    <scope>NUCLEOTIDE SEQUENCE [LARGE SCALE GENOMIC DNA]</scope>
    <source>
        <strain evidence="8 9">CY18W</strain>
    </source>
</reference>
<proteinExistence type="inferred from homology"/>
<keyword evidence="9" id="KW-1185">Reference proteome</keyword>
<evidence type="ECO:0000256" key="1">
    <source>
        <dbReference type="ARBA" id="ARBA00000677"/>
    </source>
</evidence>
<dbReference type="InterPro" id="IPR000223">
    <property type="entry name" value="Pept_S26A_signal_pept_1"/>
</dbReference>
<evidence type="ECO:0000259" key="7">
    <source>
        <dbReference type="Pfam" id="PF10502"/>
    </source>
</evidence>
<keyword evidence="6" id="KW-0472">Membrane</keyword>
<dbReference type="RefSeq" id="WP_186948358.1">
    <property type="nucleotide sequence ID" value="NZ_JACOGF010000008.1"/>
</dbReference>
<dbReference type="NCBIfam" id="TIGR02227">
    <property type="entry name" value="sigpep_I_bact"/>
    <property type="match status" value="1"/>
</dbReference>
<dbReference type="PANTHER" id="PTHR43390">
    <property type="entry name" value="SIGNAL PEPTIDASE I"/>
    <property type="match status" value="1"/>
</dbReference>
<name>A0ABR6ZT66_9BURK</name>
<dbReference type="GO" id="GO:0009003">
    <property type="term" value="F:signal peptidase activity"/>
    <property type="evidence" value="ECO:0007669"/>
    <property type="project" value="UniProtKB-EC"/>
</dbReference>
<feature type="transmembrane region" description="Helical" evidence="6">
    <location>
        <begin position="93"/>
        <end position="113"/>
    </location>
</feature>
<evidence type="ECO:0000256" key="4">
    <source>
        <dbReference type="ARBA" id="ARBA00019232"/>
    </source>
</evidence>
<evidence type="ECO:0000313" key="8">
    <source>
        <dbReference type="EMBL" id="MBC3919093.1"/>
    </source>
</evidence>
<evidence type="ECO:0000256" key="2">
    <source>
        <dbReference type="ARBA" id="ARBA00009370"/>
    </source>
</evidence>
<comment type="subcellular location">
    <subcellularLocation>
        <location evidence="6">Membrane</location>
        <topology evidence="6">Single-pass type II membrane protein</topology>
    </subcellularLocation>
</comment>
<dbReference type="PANTHER" id="PTHR43390:SF1">
    <property type="entry name" value="CHLOROPLAST PROCESSING PEPTIDASE"/>
    <property type="match status" value="1"/>
</dbReference>
<comment type="catalytic activity">
    <reaction evidence="1 6">
        <text>Cleavage of hydrophobic, N-terminal signal or leader sequences from secreted and periplasmic proteins.</text>
        <dbReference type="EC" id="3.4.21.89"/>
    </reaction>
</comment>